<organism evidence="2 3">
    <name type="scientific">Tritrichomonas musculus</name>
    <dbReference type="NCBI Taxonomy" id="1915356"/>
    <lineage>
        <taxon>Eukaryota</taxon>
        <taxon>Metamonada</taxon>
        <taxon>Parabasalia</taxon>
        <taxon>Tritrichomonadida</taxon>
        <taxon>Tritrichomonadidae</taxon>
        <taxon>Tritrichomonas</taxon>
    </lineage>
</organism>
<dbReference type="Proteomes" id="UP001470230">
    <property type="component" value="Unassembled WGS sequence"/>
</dbReference>
<evidence type="ECO:0000313" key="3">
    <source>
        <dbReference type="Proteomes" id="UP001470230"/>
    </source>
</evidence>
<feature type="region of interest" description="Disordered" evidence="1">
    <location>
        <begin position="1"/>
        <end position="22"/>
    </location>
</feature>
<sequence length="467" mass="53550">MDGEYQFFKRQDPNSQQSTTKKDLLPDQWSSFLIRKIKSFQKTKDLQLFSLFKYWFIALENDPSVSFDFVYSTPLISILEFHLLHYQDFQKMDPLLNILQIISVLTSFNTPKTPFFSTPELLQIYLKLLSNENQDVVKFILIILSQLLFKEPELLSFYHSVNLSSMLLTDFLNSDNESISGVSVFFLFEIALFDQEKANHIFQTLFNLAINDSKKMHIKVVSTIFNSLLFFSSNSPQYLSAIISNNFCGLCNQMLALIPEMLAHITTSEINDKTILINKINDIAISIFSILLLIISNKDGLENFISLNIIGIVSEFNYINPTQNRELLLLVMNLFTKLITLCDININQQIISNDIIKKCCICASKSEHLPSMGAIEFISAILLSKNKDLCLNLEKNDGIQIIFDKFESFDEKMALIAIQSFLSFLSVCPDSKQTFLTLDLDKFADEIDKFHDDDITDQGYLLISSIQ</sequence>
<accession>A0ABR2KKE5</accession>
<name>A0ABR2KKE5_9EUKA</name>
<gene>
    <name evidence="2" type="ORF">M9Y10_028524</name>
</gene>
<dbReference type="InterPro" id="IPR011989">
    <property type="entry name" value="ARM-like"/>
</dbReference>
<proteinExistence type="predicted"/>
<evidence type="ECO:0008006" key="4">
    <source>
        <dbReference type="Google" id="ProtNLM"/>
    </source>
</evidence>
<dbReference type="Gene3D" id="1.25.10.10">
    <property type="entry name" value="Leucine-rich Repeat Variant"/>
    <property type="match status" value="1"/>
</dbReference>
<evidence type="ECO:0000313" key="2">
    <source>
        <dbReference type="EMBL" id="KAK8891316.1"/>
    </source>
</evidence>
<comment type="caution">
    <text evidence="2">The sequence shown here is derived from an EMBL/GenBank/DDBJ whole genome shotgun (WGS) entry which is preliminary data.</text>
</comment>
<dbReference type="SUPFAM" id="SSF48371">
    <property type="entry name" value="ARM repeat"/>
    <property type="match status" value="1"/>
</dbReference>
<protein>
    <recommendedName>
        <fullName evidence="4">Dymeclin</fullName>
    </recommendedName>
</protein>
<dbReference type="EMBL" id="JAPFFF010000004">
    <property type="protein sequence ID" value="KAK8891316.1"/>
    <property type="molecule type" value="Genomic_DNA"/>
</dbReference>
<keyword evidence="3" id="KW-1185">Reference proteome</keyword>
<evidence type="ECO:0000256" key="1">
    <source>
        <dbReference type="SAM" id="MobiDB-lite"/>
    </source>
</evidence>
<reference evidence="2 3" key="1">
    <citation type="submission" date="2024-04" db="EMBL/GenBank/DDBJ databases">
        <title>Tritrichomonas musculus Genome.</title>
        <authorList>
            <person name="Alves-Ferreira E."/>
            <person name="Grigg M."/>
            <person name="Lorenzi H."/>
            <person name="Galac M."/>
        </authorList>
    </citation>
    <scope>NUCLEOTIDE SEQUENCE [LARGE SCALE GENOMIC DNA]</scope>
    <source>
        <strain evidence="2 3">EAF2021</strain>
    </source>
</reference>
<dbReference type="InterPro" id="IPR016024">
    <property type="entry name" value="ARM-type_fold"/>
</dbReference>